<keyword evidence="5" id="KW-1185">Reference proteome</keyword>
<dbReference type="InterPro" id="IPR007335">
    <property type="entry name" value="DUF413"/>
</dbReference>
<sequence length="95" mass="10884">MLPREHYLKQPFQGHRDLQNPEALTSAQARLIKKHGSLITALLNDDVLNPSLSDMRTVKIITQKSTPTNPVEQAWLKYEALLAEQKPKRRLKRSA</sequence>
<dbReference type="Proteomes" id="UP001595548">
    <property type="component" value="Unassembled WGS sequence"/>
</dbReference>
<reference evidence="5" key="1">
    <citation type="journal article" date="2019" name="Int. J. Syst. Evol. Microbiol.">
        <title>The Global Catalogue of Microorganisms (GCM) 10K type strain sequencing project: providing services to taxonomists for standard genome sequencing and annotation.</title>
        <authorList>
            <consortium name="The Broad Institute Genomics Platform"/>
            <consortium name="The Broad Institute Genome Sequencing Center for Infectious Disease"/>
            <person name="Wu L."/>
            <person name="Ma J."/>
        </authorList>
    </citation>
    <scope>NUCLEOTIDE SEQUENCE [LARGE SCALE GENOMIC DNA]</scope>
    <source>
        <strain evidence="5">KCTC 52141</strain>
    </source>
</reference>
<accession>A0ABV7HV44</accession>
<feature type="compositionally biased region" description="Basic and acidic residues" evidence="3">
    <location>
        <begin position="1"/>
        <end position="19"/>
    </location>
</feature>
<gene>
    <name evidence="4" type="primary">maoP</name>
    <name evidence="4" type="ORF">ACFOEB_14475</name>
</gene>
<dbReference type="Pfam" id="PF04219">
    <property type="entry name" value="DUF413"/>
    <property type="match status" value="1"/>
</dbReference>
<proteinExistence type="inferred from homology"/>
<comment type="caution">
    <text evidence="4">The sequence shown here is derived from an EMBL/GenBank/DDBJ whole genome shotgun (WGS) entry which is preliminary data.</text>
</comment>
<feature type="region of interest" description="Disordered" evidence="3">
    <location>
        <begin position="1"/>
        <end position="21"/>
    </location>
</feature>
<comment type="similarity">
    <text evidence="1">Belongs to the MaoP family.</text>
</comment>
<evidence type="ECO:0000256" key="3">
    <source>
        <dbReference type="SAM" id="MobiDB-lite"/>
    </source>
</evidence>
<evidence type="ECO:0000256" key="1">
    <source>
        <dbReference type="ARBA" id="ARBA00093464"/>
    </source>
</evidence>
<dbReference type="RefSeq" id="WP_382417636.1">
    <property type="nucleotide sequence ID" value="NZ_AP031500.1"/>
</dbReference>
<evidence type="ECO:0000313" key="4">
    <source>
        <dbReference type="EMBL" id="MFC3156415.1"/>
    </source>
</evidence>
<evidence type="ECO:0000256" key="2">
    <source>
        <dbReference type="ARBA" id="ARBA00093628"/>
    </source>
</evidence>
<dbReference type="EMBL" id="JBHRTL010000030">
    <property type="protein sequence ID" value="MFC3156415.1"/>
    <property type="molecule type" value="Genomic_DNA"/>
</dbReference>
<name>A0ABV7HV44_9GAMM</name>
<protein>
    <recommendedName>
        <fullName evidence="2">Macrodomain Ori protein</fullName>
    </recommendedName>
</protein>
<organism evidence="4 5">
    <name type="scientific">Gilvimarinus japonicus</name>
    <dbReference type="NCBI Taxonomy" id="1796469"/>
    <lineage>
        <taxon>Bacteria</taxon>
        <taxon>Pseudomonadati</taxon>
        <taxon>Pseudomonadota</taxon>
        <taxon>Gammaproteobacteria</taxon>
        <taxon>Cellvibrionales</taxon>
        <taxon>Cellvibrionaceae</taxon>
        <taxon>Gilvimarinus</taxon>
    </lineage>
</organism>
<evidence type="ECO:0000313" key="5">
    <source>
        <dbReference type="Proteomes" id="UP001595548"/>
    </source>
</evidence>